<evidence type="ECO:0000256" key="1">
    <source>
        <dbReference type="SAM" id="MobiDB-lite"/>
    </source>
</evidence>
<evidence type="ECO:0000313" key="5">
    <source>
        <dbReference type="Proteomes" id="UP000317778"/>
    </source>
</evidence>
<name>A0A532UU56_UNCT6</name>
<feature type="domain" description="VWFA" evidence="2">
    <location>
        <begin position="327"/>
        <end position="499"/>
    </location>
</feature>
<organism evidence="4 5">
    <name type="scientific">candidate division TA06 bacterium B3_TA06</name>
    <dbReference type="NCBI Taxonomy" id="2012487"/>
    <lineage>
        <taxon>Bacteria</taxon>
        <taxon>Bacteria division TA06</taxon>
    </lineage>
</organism>
<evidence type="ECO:0000259" key="2">
    <source>
        <dbReference type="PROSITE" id="PS50234"/>
    </source>
</evidence>
<dbReference type="InterPro" id="IPR049806">
    <property type="entry name" value="MasK-like_C"/>
</dbReference>
<evidence type="ECO:0000259" key="3">
    <source>
        <dbReference type="PROSITE" id="PS51468"/>
    </source>
</evidence>
<dbReference type="Proteomes" id="UP000317778">
    <property type="component" value="Unassembled WGS sequence"/>
</dbReference>
<dbReference type="Pfam" id="PF13768">
    <property type="entry name" value="VWA_3"/>
    <property type="match status" value="1"/>
</dbReference>
<dbReference type="InterPro" id="IPR036465">
    <property type="entry name" value="vWFA_dom_sf"/>
</dbReference>
<dbReference type="AlphaFoldDB" id="A0A532UU56"/>
<dbReference type="SUPFAM" id="SSF53300">
    <property type="entry name" value="vWA-like"/>
    <property type="match status" value="1"/>
</dbReference>
<reference evidence="4 5" key="1">
    <citation type="submission" date="2017-06" db="EMBL/GenBank/DDBJ databases">
        <title>Novel microbial phyla capable of carbon fixation and sulfur reduction in deep-sea sediments.</title>
        <authorList>
            <person name="Huang J."/>
            <person name="Baker B."/>
            <person name="Wang Y."/>
        </authorList>
    </citation>
    <scope>NUCLEOTIDE SEQUENCE [LARGE SCALE GENOMIC DNA]</scope>
    <source>
        <strain evidence="4">B3_TA06</strain>
    </source>
</reference>
<dbReference type="Pfam" id="PF08487">
    <property type="entry name" value="VIT"/>
    <property type="match status" value="1"/>
</dbReference>
<proteinExistence type="predicted"/>
<dbReference type="PANTHER" id="PTHR45737">
    <property type="entry name" value="VON WILLEBRAND FACTOR A DOMAIN-CONTAINING PROTEIN 5A"/>
    <property type="match status" value="1"/>
</dbReference>
<feature type="domain" description="VIT" evidence="3">
    <location>
        <begin position="41"/>
        <end position="169"/>
    </location>
</feature>
<accession>A0A532UU56</accession>
<dbReference type="NCBIfam" id="NF033768">
    <property type="entry name" value="myxo_SS_tail"/>
    <property type="match status" value="1"/>
</dbReference>
<dbReference type="SMART" id="SM00327">
    <property type="entry name" value="VWA"/>
    <property type="match status" value="1"/>
</dbReference>
<dbReference type="SMART" id="SM00609">
    <property type="entry name" value="VIT"/>
    <property type="match status" value="1"/>
</dbReference>
<protein>
    <submittedName>
        <fullName evidence="4">Trypsin</fullName>
    </submittedName>
</protein>
<evidence type="ECO:0000313" key="4">
    <source>
        <dbReference type="EMBL" id="TKJ38480.1"/>
    </source>
</evidence>
<dbReference type="InterPro" id="IPR002035">
    <property type="entry name" value="VWF_A"/>
</dbReference>
<dbReference type="InterPro" id="IPR013694">
    <property type="entry name" value="VIT"/>
</dbReference>
<dbReference type="PANTHER" id="PTHR45737:SF6">
    <property type="entry name" value="VON WILLEBRAND FACTOR A DOMAIN-CONTAINING PROTEIN 5A"/>
    <property type="match status" value="1"/>
</dbReference>
<sequence>MKFVKLLILSAVLAFFIGADKVRVETETPEGVSIASGDITQGSLQILKDGKTLELPLEHTDVDAYVSGYIARVNVTQHFTNPYKEPIEAVYVFPLPENAAVDAMTMKIGEKVIKGVIKKREEARQIYEEAIQEGKTASLLEQERPNIFTQTVGNIMPGDDIYIEISYVQDLAYDHGTYEYVFPMVVGPRFIPGTRNTSTGKQGGGWSEDTEEVPDASRITPPVLKPEYRSGHDISLKLTVDAGVPIQNFVCPSHKIKQSKKSASQVTVEIEQGDQIPNKDFIFRYDVAGSKPEYALLTHATKEGDGYFMLMIQPKASFKIAEITPRELVFVVDRSGSMSGFPIQKVKEAMKLCIENLHPDDYFQVIAFSYSAERFAPSPVPNTPENVKKAIAYVESLDGSGGTEMLTGVNEALSVDRDPARKRRRFVLFMSDGYVGNEAEIIAAIEAKLEGARVFSFGVGSSVNRYLLEGMARAGRGYATYCRQDEDPQAAVQLFYDRIAKPFLMDIEIDWGGLEVIEVFPQRIPDLFSAQPVIIHGRYTKPGSAVIKVKGKVRGKPVIQKIAVVFPKEKSEHDVIATLWARTKISYLSDQMYHGEKPEIVDQITQIALKYKLMSKYTSFVAVSEEVRNVDGKLETVQVPIPIPEGVSYEGVFGEEEADMGYYGGMGRALKSAPYVAREKTPVPLNGVTQNAAGQKAVLEGSVSFETPTVLGALTADDVTKILEGIEDKLTDIYEKYLKKDSSIEGRAVFGITVKADGSIEAVVVKSSTLDNEDLEEALVKELGKLRFPAPSDGGKVIITVAVVFKT</sequence>
<feature type="region of interest" description="Disordered" evidence="1">
    <location>
        <begin position="195"/>
        <end position="224"/>
    </location>
</feature>
<dbReference type="EMBL" id="NJBO01000026">
    <property type="protein sequence ID" value="TKJ38480.1"/>
    <property type="molecule type" value="Genomic_DNA"/>
</dbReference>
<dbReference type="PROSITE" id="PS50234">
    <property type="entry name" value="VWFA"/>
    <property type="match status" value="1"/>
</dbReference>
<comment type="caution">
    <text evidence="4">The sequence shown here is derived from an EMBL/GenBank/DDBJ whole genome shotgun (WGS) entry which is preliminary data.</text>
</comment>
<gene>
    <name evidence="4" type="ORF">CEE36_10580</name>
</gene>
<dbReference type="PROSITE" id="PS51468">
    <property type="entry name" value="VIT"/>
    <property type="match status" value="1"/>
</dbReference>
<dbReference type="Gene3D" id="3.40.50.410">
    <property type="entry name" value="von Willebrand factor, type A domain"/>
    <property type="match status" value="1"/>
</dbReference>